<feature type="compositionally biased region" description="Basic and acidic residues" evidence="1">
    <location>
        <begin position="272"/>
        <end position="285"/>
    </location>
</feature>
<dbReference type="KEGG" id="rub:GBA63_08995"/>
<accession>A0A6G8Q8J4</accession>
<sequence length="329" mass="35297">MKRVASIAAALALACTAVAMFTGSLLAQAEGTVYDACSRDKQEVRAAALPEVLDEEKCPVAGRVIVDGDIGAVVPEPGMAVIAEAESSDGHQYLSVSNPRGGKLLIDGAGREPRPEAASGISARASGPGECRDSFYSSRDAKVYNYNRWYVNGRSIPSYLSKFRAVSAMKQGAANVTRVRDACGFGDGVRGRMIYEGATRSSVNITSNLNCTSNDYRSEVGFGDLPSSYTAFHCAWVWPKSGAPDRVAHTDIRLNKFDYRWTARVTSSCRGRQDIESSMTHERGHTFGLGEAPEGSHGNLTMSNLTNGPCQTSERSLGKGDAMGLNRKY</sequence>
<dbReference type="RefSeq" id="WP_166175431.1">
    <property type="nucleotide sequence ID" value="NZ_CP045119.1"/>
</dbReference>
<evidence type="ECO:0000256" key="1">
    <source>
        <dbReference type="SAM" id="MobiDB-lite"/>
    </source>
</evidence>
<proteinExistence type="predicted"/>
<protein>
    <recommendedName>
        <fullName evidence="5">Peptidase M10 metallopeptidase domain-containing protein</fullName>
    </recommendedName>
</protein>
<feature type="chain" id="PRO_5026308179" description="Peptidase M10 metallopeptidase domain-containing protein" evidence="2">
    <location>
        <begin position="30"/>
        <end position="329"/>
    </location>
</feature>
<evidence type="ECO:0000313" key="4">
    <source>
        <dbReference type="Proteomes" id="UP000501452"/>
    </source>
</evidence>
<feature type="signal peptide" evidence="2">
    <location>
        <begin position="1"/>
        <end position="29"/>
    </location>
</feature>
<keyword evidence="4" id="KW-1185">Reference proteome</keyword>
<evidence type="ECO:0008006" key="5">
    <source>
        <dbReference type="Google" id="ProtNLM"/>
    </source>
</evidence>
<dbReference type="AlphaFoldDB" id="A0A6G8Q8J4"/>
<reference evidence="3 4" key="1">
    <citation type="submission" date="2019-10" db="EMBL/GenBank/DDBJ databases">
        <title>Rubrobacter sp nov SCSIO 52090 isolated from a deep-sea sediment in the South China Sea.</title>
        <authorList>
            <person name="Chen R.W."/>
        </authorList>
    </citation>
    <scope>NUCLEOTIDE SEQUENCE [LARGE SCALE GENOMIC DNA]</scope>
    <source>
        <strain evidence="3 4">SCSIO 52909</strain>
    </source>
</reference>
<dbReference type="InterPro" id="IPR024079">
    <property type="entry name" value="MetalloPept_cat_dom_sf"/>
</dbReference>
<gene>
    <name evidence="3" type="ORF">GBA63_08995</name>
</gene>
<name>A0A6G8Q8J4_9ACTN</name>
<feature type="compositionally biased region" description="Polar residues" evidence="1">
    <location>
        <begin position="298"/>
        <end position="315"/>
    </location>
</feature>
<organism evidence="3 4">
    <name type="scientific">Rubrobacter tropicus</name>
    <dbReference type="NCBI Taxonomy" id="2653851"/>
    <lineage>
        <taxon>Bacteria</taxon>
        <taxon>Bacillati</taxon>
        <taxon>Actinomycetota</taxon>
        <taxon>Rubrobacteria</taxon>
        <taxon>Rubrobacterales</taxon>
        <taxon>Rubrobacteraceae</taxon>
        <taxon>Rubrobacter</taxon>
    </lineage>
</organism>
<dbReference type="GO" id="GO:0008237">
    <property type="term" value="F:metallopeptidase activity"/>
    <property type="evidence" value="ECO:0007669"/>
    <property type="project" value="InterPro"/>
</dbReference>
<feature type="region of interest" description="Disordered" evidence="1">
    <location>
        <begin position="272"/>
        <end position="329"/>
    </location>
</feature>
<evidence type="ECO:0000313" key="3">
    <source>
        <dbReference type="EMBL" id="QIN82769.1"/>
    </source>
</evidence>
<dbReference type="EMBL" id="CP045119">
    <property type="protein sequence ID" value="QIN82769.1"/>
    <property type="molecule type" value="Genomic_DNA"/>
</dbReference>
<keyword evidence="2" id="KW-0732">Signal</keyword>
<dbReference type="Gene3D" id="3.40.390.10">
    <property type="entry name" value="Collagenase (Catalytic Domain)"/>
    <property type="match status" value="1"/>
</dbReference>
<dbReference type="PROSITE" id="PS51257">
    <property type="entry name" value="PROKAR_LIPOPROTEIN"/>
    <property type="match status" value="1"/>
</dbReference>
<dbReference type="Proteomes" id="UP000501452">
    <property type="component" value="Chromosome"/>
</dbReference>
<evidence type="ECO:0000256" key="2">
    <source>
        <dbReference type="SAM" id="SignalP"/>
    </source>
</evidence>